<evidence type="ECO:0000256" key="1">
    <source>
        <dbReference type="SAM" id="Phobius"/>
    </source>
</evidence>
<protein>
    <recommendedName>
        <fullName evidence="5">Lipoprotein</fullName>
    </recommendedName>
</protein>
<keyword evidence="1" id="KW-0472">Membrane</keyword>
<dbReference type="EMBL" id="VIFM01000191">
    <property type="protein sequence ID" value="TQF11390.1"/>
    <property type="molecule type" value="Genomic_DNA"/>
</dbReference>
<feature type="chain" id="PRO_5022118328" description="Lipoprotein" evidence="2">
    <location>
        <begin position="19"/>
        <end position="270"/>
    </location>
</feature>
<accession>A0A540WQV5</accession>
<keyword evidence="4" id="KW-1185">Reference proteome</keyword>
<dbReference type="Proteomes" id="UP000315369">
    <property type="component" value="Unassembled WGS sequence"/>
</dbReference>
<name>A0A540WQV5_9BACT</name>
<evidence type="ECO:0000313" key="4">
    <source>
        <dbReference type="Proteomes" id="UP000315369"/>
    </source>
</evidence>
<comment type="caution">
    <text evidence="3">The sequence shown here is derived from an EMBL/GenBank/DDBJ whole genome shotgun (WGS) entry which is preliminary data.</text>
</comment>
<reference evidence="3 4" key="1">
    <citation type="submission" date="2019-06" db="EMBL/GenBank/DDBJ databases">
        <authorList>
            <person name="Livingstone P."/>
            <person name="Whitworth D."/>
        </authorList>
    </citation>
    <scope>NUCLEOTIDE SEQUENCE [LARGE SCALE GENOMIC DNA]</scope>
    <source>
        <strain evidence="3 4">AM401</strain>
    </source>
</reference>
<gene>
    <name evidence="3" type="ORF">FJV41_34395</name>
</gene>
<proteinExistence type="predicted"/>
<keyword evidence="1" id="KW-1133">Transmembrane helix</keyword>
<evidence type="ECO:0008006" key="5">
    <source>
        <dbReference type="Google" id="ProtNLM"/>
    </source>
</evidence>
<dbReference type="InterPro" id="IPR011990">
    <property type="entry name" value="TPR-like_helical_dom_sf"/>
</dbReference>
<keyword evidence="1" id="KW-0812">Transmembrane</keyword>
<keyword evidence="2" id="KW-0732">Signal</keyword>
<feature type="signal peptide" evidence="2">
    <location>
        <begin position="1"/>
        <end position="18"/>
    </location>
</feature>
<evidence type="ECO:0000313" key="3">
    <source>
        <dbReference type="EMBL" id="TQF11390.1"/>
    </source>
</evidence>
<dbReference type="AlphaFoldDB" id="A0A540WQV5"/>
<dbReference type="Gene3D" id="1.25.40.10">
    <property type="entry name" value="Tetratricopeptide repeat domain"/>
    <property type="match status" value="1"/>
</dbReference>
<sequence>MMRVLLLVMCAVGVTACATTTSRAEWAPPSCEPGAVLPCAEWGAKLLREGDRPRAIEAYGKACEEGDLSSCMTEGKLRKESGDLSGAERPLTKVYETGDVAAALALAEVHEAKGQAVDQQAAARLRHQAPAMDKPATEVLFAMRTGSEMGTGLELSFNLQPMAFMDRRLGFGANMVFGGEDGLVETNGFAAYQHYVSPYVVPYARAMVGGMTSGQDTLLNLGGETGVKLCLEDIGHLNVAAGVSRASGGYFSVGLGLNGIIVLAILLQYR</sequence>
<evidence type="ECO:0000256" key="2">
    <source>
        <dbReference type="SAM" id="SignalP"/>
    </source>
</evidence>
<feature type="transmembrane region" description="Helical" evidence="1">
    <location>
        <begin position="248"/>
        <end position="267"/>
    </location>
</feature>
<organism evidence="3 4">
    <name type="scientific">Myxococcus llanfairpwllgwyngyllgogerychwyrndrobwllllantysiliogogogochensis</name>
    <dbReference type="NCBI Taxonomy" id="2590453"/>
    <lineage>
        <taxon>Bacteria</taxon>
        <taxon>Pseudomonadati</taxon>
        <taxon>Myxococcota</taxon>
        <taxon>Myxococcia</taxon>
        <taxon>Myxococcales</taxon>
        <taxon>Cystobacterineae</taxon>
        <taxon>Myxococcaceae</taxon>
        <taxon>Myxococcus</taxon>
    </lineage>
</organism>
<dbReference type="SUPFAM" id="SSF81901">
    <property type="entry name" value="HCP-like"/>
    <property type="match status" value="1"/>
</dbReference>
<dbReference type="PROSITE" id="PS51257">
    <property type="entry name" value="PROKAR_LIPOPROTEIN"/>
    <property type="match status" value="1"/>
</dbReference>